<accession>A0A3A9YQF9</accession>
<reference evidence="2 3" key="1">
    <citation type="journal article" date="2004" name="Syst. Appl. Microbiol.">
        <title>Cryptoendolithic actinomycetes from antarctic sandstone rock samples: Micromonospora endolithica sp. nov. and two isolates related to Micromonospora coerulea Jensen 1932.</title>
        <authorList>
            <person name="Hirsch P."/>
            <person name="Mevs U."/>
            <person name="Kroppenstedt R.M."/>
            <person name="Schumann P."/>
            <person name="Stackebrandt E."/>
        </authorList>
    </citation>
    <scope>NUCLEOTIDE SEQUENCE [LARGE SCALE GENOMIC DNA]</scope>
    <source>
        <strain evidence="2 3">JCM 12677</strain>
    </source>
</reference>
<dbReference type="OrthoDB" id="3296224at2"/>
<feature type="transmembrane region" description="Helical" evidence="1">
    <location>
        <begin position="156"/>
        <end position="175"/>
    </location>
</feature>
<dbReference type="InterPro" id="IPR045393">
    <property type="entry name" value="DUF6518"/>
</dbReference>
<keyword evidence="3" id="KW-1185">Reference proteome</keyword>
<name>A0A3A9YQF9_9ACTN</name>
<feature type="transmembrane region" description="Helical" evidence="1">
    <location>
        <begin position="98"/>
        <end position="118"/>
    </location>
</feature>
<dbReference type="Proteomes" id="UP000281726">
    <property type="component" value="Unassembled WGS sequence"/>
</dbReference>
<evidence type="ECO:0000256" key="1">
    <source>
        <dbReference type="SAM" id="Phobius"/>
    </source>
</evidence>
<dbReference type="EMBL" id="RBAK01000022">
    <property type="protein sequence ID" value="RKN38258.1"/>
    <property type="molecule type" value="Genomic_DNA"/>
</dbReference>
<feature type="transmembrane region" description="Helical" evidence="1">
    <location>
        <begin position="12"/>
        <end position="31"/>
    </location>
</feature>
<sequence>MRSPLGRLARTALPAGFLLGFLDFVWIKYLPFPLGELGNSSAVWAVAAFLYAFWLRSRWWLGAFGAVAGLVVAVPSYYLAAALIQGDDLAVLGQPTSILWMCFGVLAGVVFGVGGTWAREQGWRQVVGVALPGAVLFAEAAFFARRIGDPSYGSEPSAHAAIRVALGVLIIILTARTHRHRLFALATALPLTLAGFAAFLVGFR</sequence>
<keyword evidence="1" id="KW-1133">Transmembrane helix</keyword>
<keyword evidence="1" id="KW-0812">Transmembrane</keyword>
<feature type="transmembrane region" description="Helical" evidence="1">
    <location>
        <begin position="125"/>
        <end position="144"/>
    </location>
</feature>
<comment type="caution">
    <text evidence="2">The sequence shown here is derived from an EMBL/GenBank/DDBJ whole genome shotgun (WGS) entry which is preliminary data.</text>
</comment>
<gene>
    <name evidence="2" type="ORF">D7223_31450</name>
</gene>
<evidence type="ECO:0000313" key="3">
    <source>
        <dbReference type="Proteomes" id="UP000281726"/>
    </source>
</evidence>
<dbReference type="Pfam" id="PF20128">
    <property type="entry name" value="DUF6518"/>
    <property type="match status" value="1"/>
</dbReference>
<feature type="transmembrane region" description="Helical" evidence="1">
    <location>
        <begin position="182"/>
        <end position="203"/>
    </location>
</feature>
<protein>
    <submittedName>
        <fullName evidence="2">Uncharacterized protein</fullName>
    </submittedName>
</protein>
<keyword evidence="1" id="KW-0472">Membrane</keyword>
<evidence type="ECO:0000313" key="2">
    <source>
        <dbReference type="EMBL" id="RKN38258.1"/>
    </source>
</evidence>
<feature type="transmembrane region" description="Helical" evidence="1">
    <location>
        <begin position="59"/>
        <end position="78"/>
    </location>
</feature>
<feature type="transmembrane region" description="Helical" evidence="1">
    <location>
        <begin position="37"/>
        <end position="54"/>
    </location>
</feature>
<dbReference type="RefSeq" id="WP_120733173.1">
    <property type="nucleotide sequence ID" value="NZ_RBAK01000022.1"/>
</dbReference>
<proteinExistence type="predicted"/>
<dbReference type="AlphaFoldDB" id="A0A3A9YQF9"/>
<organism evidence="2 3">
    <name type="scientific">Micromonospora endolithica</name>
    <dbReference type="NCBI Taxonomy" id="230091"/>
    <lineage>
        <taxon>Bacteria</taxon>
        <taxon>Bacillati</taxon>
        <taxon>Actinomycetota</taxon>
        <taxon>Actinomycetes</taxon>
        <taxon>Micromonosporales</taxon>
        <taxon>Micromonosporaceae</taxon>
        <taxon>Micromonospora</taxon>
    </lineage>
</organism>